<dbReference type="InterPro" id="IPR018683">
    <property type="entry name" value="DUF2169"/>
</dbReference>
<organism evidence="2 3">
    <name type="scientific">Zemynaea arenosa</name>
    <dbReference type="NCBI Taxonomy" id="2561931"/>
    <lineage>
        <taxon>Bacteria</taxon>
        <taxon>Pseudomonadati</taxon>
        <taxon>Pseudomonadota</taxon>
        <taxon>Betaproteobacteria</taxon>
        <taxon>Burkholderiales</taxon>
        <taxon>Oxalobacteraceae</taxon>
        <taxon>Telluria group</taxon>
        <taxon>Zemynaea</taxon>
    </lineage>
</organism>
<dbReference type="Proteomes" id="UP000298438">
    <property type="component" value="Unassembled WGS sequence"/>
</dbReference>
<proteinExistence type="predicted"/>
<evidence type="ECO:0000313" key="2">
    <source>
        <dbReference type="EMBL" id="TFW23396.1"/>
    </source>
</evidence>
<keyword evidence="3" id="KW-1185">Reference proteome</keyword>
<protein>
    <submittedName>
        <fullName evidence="2">DUF2169 domain-containing protein</fullName>
    </submittedName>
</protein>
<gene>
    <name evidence="2" type="ORF">E4L96_06810</name>
</gene>
<accession>A0A4Y9SKK3</accession>
<evidence type="ECO:0000313" key="3">
    <source>
        <dbReference type="Proteomes" id="UP000298438"/>
    </source>
</evidence>
<comment type="caution">
    <text evidence="2">The sequence shown here is derived from an EMBL/GenBank/DDBJ whole genome shotgun (WGS) entry which is preliminary data.</text>
</comment>
<sequence>MNAPDKSWLNASKLPNLVFDNRTKLAALHFLTLDQHHQLFHVFVARQSFKIGPRNVAGVAALIESRRHTPLVTEDRYFDGREGGSVSQESDLAPYKPKCDVIVIGSAHAPQGKPKSEFPVRLQVRVDGRTPIDKTLQVRGEARLERSSIVTRTAGLIVKAGTGGLAAPSPWRLSSSKPFVHVPIRYELAIGGECKISSDEPAAKRVPKKKQIKRAPNTSEKANYTVAHEVAETNPVGCGFAPDWYLDATGLSDLPAPRILYWNQDFGGADFWKASRGAPLPPPAGLGCVGRAWLPRRGLAGTFVDKAHWEPDEVPMLPKDFDYAYWNAAPADQQCELVRFGARFVLHNLCAHDHPSSASDAHGNSVLQFDLPQQAVFVLGTDGAALKAESLMIDTVIIDTASSTVDLVWRGCLDAEEGIKQVRMMRVSEPAQIERLDRFIAATAGSDEGGESHGQ</sequence>
<dbReference type="EMBL" id="SPVF01000096">
    <property type="protein sequence ID" value="TFW23396.1"/>
    <property type="molecule type" value="Genomic_DNA"/>
</dbReference>
<dbReference type="Pfam" id="PF09937">
    <property type="entry name" value="DUF2169"/>
    <property type="match status" value="1"/>
</dbReference>
<evidence type="ECO:0000259" key="1">
    <source>
        <dbReference type="Pfam" id="PF09937"/>
    </source>
</evidence>
<dbReference type="AlphaFoldDB" id="A0A4Y9SKK3"/>
<reference evidence="2 3" key="1">
    <citation type="submission" date="2019-03" db="EMBL/GenBank/DDBJ databases">
        <title>Draft Genome Sequence of Massilia arenosa sp. nov., a Novel Massilia Species Isolated from a Sandy-loam Maize Soil.</title>
        <authorList>
            <person name="Raths R."/>
            <person name="Peta V."/>
            <person name="Bucking H."/>
        </authorList>
    </citation>
    <scope>NUCLEOTIDE SEQUENCE [LARGE SCALE GENOMIC DNA]</scope>
    <source>
        <strain evidence="2 3">MC02</strain>
    </source>
</reference>
<name>A0A4Y9SKK3_9BURK</name>
<feature type="domain" description="DUF2169" evidence="1">
    <location>
        <begin position="42"/>
        <end position="410"/>
    </location>
</feature>
<dbReference type="OrthoDB" id="237820at2"/>
<dbReference type="RefSeq" id="WP_135206466.1">
    <property type="nucleotide sequence ID" value="NZ_SPVF01000096.1"/>
</dbReference>